<dbReference type="InterPro" id="IPR038019">
    <property type="entry name" value="PRib_AMP_CycHydrolase_sf"/>
</dbReference>
<keyword evidence="10 11" id="KW-0368">Histidine biosynthesis</keyword>
<dbReference type="KEGG" id="pbor:BSF38_00670"/>
<dbReference type="EMBL" id="CP019082">
    <property type="protein sequence ID" value="APW59254.1"/>
    <property type="molecule type" value="Genomic_DNA"/>
</dbReference>
<comment type="subcellular location">
    <subcellularLocation>
        <location evidence="11">Cytoplasm</location>
    </subcellularLocation>
</comment>
<reference evidence="14" key="1">
    <citation type="submission" date="2016-12" db="EMBL/GenBank/DDBJ databases">
        <title>Comparative genomics of four Isosphaeraceae planctomycetes: a common pool of plasmids and glycoside hydrolase genes.</title>
        <authorList>
            <person name="Ivanova A."/>
        </authorList>
    </citation>
    <scope>NUCLEOTIDE SEQUENCE [LARGE SCALE GENOMIC DNA]</scope>
    <source>
        <strain evidence="14">PX4</strain>
    </source>
</reference>
<keyword evidence="11" id="KW-0862">Zinc</keyword>
<dbReference type="GO" id="GO:0008270">
    <property type="term" value="F:zinc ion binding"/>
    <property type="evidence" value="ECO:0007669"/>
    <property type="project" value="UniProtKB-UniRule"/>
</dbReference>
<keyword evidence="11" id="KW-0460">Magnesium</keyword>
<proteinExistence type="inferred from homology"/>
<gene>
    <name evidence="11 13" type="primary">hisI</name>
    <name evidence="13" type="ORF">BSF38_00670</name>
</gene>
<evidence type="ECO:0000256" key="11">
    <source>
        <dbReference type="HAMAP-Rule" id="MF_01021"/>
    </source>
</evidence>
<organism evidence="13 14">
    <name type="scientific">Paludisphaera borealis</name>
    <dbReference type="NCBI Taxonomy" id="1387353"/>
    <lineage>
        <taxon>Bacteria</taxon>
        <taxon>Pseudomonadati</taxon>
        <taxon>Planctomycetota</taxon>
        <taxon>Planctomycetia</taxon>
        <taxon>Isosphaerales</taxon>
        <taxon>Isosphaeraceae</taxon>
        <taxon>Paludisphaera</taxon>
    </lineage>
</organism>
<dbReference type="PANTHER" id="PTHR42945">
    <property type="entry name" value="HISTIDINE BIOSYNTHESIS BIFUNCTIONAL PROTEIN"/>
    <property type="match status" value="1"/>
</dbReference>
<dbReference type="Gene3D" id="3.10.20.810">
    <property type="entry name" value="Phosphoribosyl-AMP cyclohydrolase"/>
    <property type="match status" value="1"/>
</dbReference>
<feature type="binding site" evidence="11">
    <location>
        <position position="92"/>
    </location>
    <ligand>
        <name>Mg(2+)</name>
        <dbReference type="ChEBI" id="CHEBI:18420"/>
    </ligand>
</feature>
<comment type="similarity">
    <text evidence="11">Belongs to the PRA-CH family.</text>
</comment>
<comment type="subunit">
    <text evidence="11">Homodimer.</text>
</comment>
<comment type="function">
    <text evidence="11">Catalyzes the hydrolysis of the adenine ring of phosphoribosyl-AMP.</text>
</comment>
<dbReference type="SUPFAM" id="SSF141734">
    <property type="entry name" value="HisI-like"/>
    <property type="match status" value="1"/>
</dbReference>
<comment type="similarity">
    <text evidence="5">In the C-terminal section; belongs to the PRA-PH family.</text>
</comment>
<dbReference type="GO" id="GO:0000287">
    <property type="term" value="F:magnesium ion binding"/>
    <property type="evidence" value="ECO:0007669"/>
    <property type="project" value="UniProtKB-UniRule"/>
</dbReference>
<comment type="catalytic activity">
    <reaction evidence="1 11">
        <text>1-(5-phospho-beta-D-ribosyl)-5'-AMP + H2O = 1-(5-phospho-beta-D-ribosyl)-5-[(5-phospho-beta-D-ribosylamino)methylideneamino]imidazole-4-carboxamide</text>
        <dbReference type="Rhea" id="RHEA:20049"/>
        <dbReference type="ChEBI" id="CHEBI:15377"/>
        <dbReference type="ChEBI" id="CHEBI:58435"/>
        <dbReference type="ChEBI" id="CHEBI:59457"/>
        <dbReference type="EC" id="3.5.4.19"/>
    </reaction>
</comment>
<evidence type="ECO:0000256" key="8">
    <source>
        <dbReference type="ARBA" id="ARBA00022605"/>
    </source>
</evidence>
<keyword evidence="8 11" id="KW-0028">Amino-acid biosynthesis</keyword>
<evidence type="ECO:0000313" key="13">
    <source>
        <dbReference type="EMBL" id="APW59254.1"/>
    </source>
</evidence>
<comment type="catalytic activity">
    <reaction evidence="2">
        <text>1-(5-phospho-beta-D-ribosyl)-ATP + H2O = 1-(5-phospho-beta-D-ribosyl)-5'-AMP + diphosphate + H(+)</text>
        <dbReference type="Rhea" id="RHEA:22828"/>
        <dbReference type="ChEBI" id="CHEBI:15377"/>
        <dbReference type="ChEBI" id="CHEBI:15378"/>
        <dbReference type="ChEBI" id="CHEBI:33019"/>
        <dbReference type="ChEBI" id="CHEBI:59457"/>
        <dbReference type="ChEBI" id="CHEBI:73183"/>
        <dbReference type="EC" id="3.6.1.31"/>
    </reaction>
</comment>
<dbReference type="GO" id="GO:0005737">
    <property type="term" value="C:cytoplasm"/>
    <property type="evidence" value="ECO:0007669"/>
    <property type="project" value="UniProtKB-SubCell"/>
</dbReference>
<feature type="domain" description="Phosphoribosyl-AMP cyclohydrolase" evidence="12">
    <location>
        <begin position="43"/>
        <end position="116"/>
    </location>
</feature>
<evidence type="ECO:0000256" key="9">
    <source>
        <dbReference type="ARBA" id="ARBA00022801"/>
    </source>
</evidence>
<dbReference type="InterPro" id="IPR026660">
    <property type="entry name" value="PRA-CH"/>
</dbReference>
<protein>
    <recommendedName>
        <fullName evidence="11">Phosphoribosyl-AMP cyclohydrolase</fullName>
        <shortName evidence="11">PRA-CH</shortName>
        <ecNumber evidence="11">3.5.4.19</ecNumber>
    </recommendedName>
</protein>
<evidence type="ECO:0000256" key="2">
    <source>
        <dbReference type="ARBA" id="ARBA00001460"/>
    </source>
</evidence>
<dbReference type="HAMAP" id="MF_01021">
    <property type="entry name" value="HisI"/>
    <property type="match status" value="1"/>
</dbReference>
<dbReference type="GO" id="GO:0000105">
    <property type="term" value="P:L-histidine biosynthetic process"/>
    <property type="evidence" value="ECO:0007669"/>
    <property type="project" value="UniProtKB-UniRule"/>
</dbReference>
<evidence type="ECO:0000313" key="14">
    <source>
        <dbReference type="Proteomes" id="UP000186309"/>
    </source>
</evidence>
<evidence type="ECO:0000256" key="5">
    <source>
        <dbReference type="ARBA" id="ARBA00007731"/>
    </source>
</evidence>
<comment type="pathway">
    <text evidence="4">Amino-acid biosynthesis; L-histidine biosynthesis; L-histidine from 5-phospho-alpha-D-ribose 1-diphosphate: step 2/9.</text>
</comment>
<dbReference type="Proteomes" id="UP000186309">
    <property type="component" value="Chromosome"/>
</dbReference>
<keyword evidence="14" id="KW-1185">Reference proteome</keyword>
<dbReference type="GO" id="GO:0004636">
    <property type="term" value="F:phosphoribosyl-ATP diphosphatase activity"/>
    <property type="evidence" value="ECO:0007669"/>
    <property type="project" value="UniProtKB-EC"/>
</dbReference>
<dbReference type="FunFam" id="3.10.20.810:FF:000001">
    <property type="entry name" value="Histidine biosynthesis bifunctional protein HisIE"/>
    <property type="match status" value="1"/>
</dbReference>
<comment type="cofactor">
    <cofactor evidence="11">
        <name>Zn(2+)</name>
        <dbReference type="ChEBI" id="CHEBI:29105"/>
    </cofactor>
    <text evidence="11">Binds 1 zinc ion per subunit.</text>
</comment>
<name>A0A1U7CJY8_9BACT</name>
<sequence length="145" mass="15907">MNADTNMDVKTTAKINLPAELGWDADGLLPAIVQDAENGEVLMMAWMDEPALRKTLETGLTHFYSRSRKRSWMKGETSGHVQTVESIAIDCDADVLLIKARQVGGACHEGYRTCFFRRLTPDGGLETLGVPVFDAHAVYAPPPSE</sequence>
<dbReference type="UniPathway" id="UPA00031">
    <property type="reaction ID" value="UER00008"/>
</dbReference>
<evidence type="ECO:0000256" key="4">
    <source>
        <dbReference type="ARBA" id="ARBA00005204"/>
    </source>
</evidence>
<evidence type="ECO:0000256" key="6">
    <source>
        <dbReference type="ARBA" id="ARBA00008299"/>
    </source>
</evidence>
<comment type="pathway">
    <text evidence="3 11">Amino-acid biosynthesis; L-histidine biosynthesis; L-histidine from 5-phospho-alpha-D-ribose 1-diphosphate: step 3/9.</text>
</comment>
<accession>A0A1U7CJY8</accession>
<feature type="binding site" evidence="11">
    <location>
        <position position="114"/>
    </location>
    <ligand>
        <name>Zn(2+)</name>
        <dbReference type="ChEBI" id="CHEBI:29105"/>
        <note>ligand shared between dimeric partners</note>
    </ligand>
</feature>
<feature type="binding site" evidence="11">
    <location>
        <position position="94"/>
    </location>
    <ligand>
        <name>Mg(2+)</name>
        <dbReference type="ChEBI" id="CHEBI:18420"/>
    </ligand>
</feature>
<comment type="cofactor">
    <cofactor evidence="11">
        <name>Mg(2+)</name>
        <dbReference type="ChEBI" id="CHEBI:18420"/>
    </cofactor>
    <text evidence="11">Binds 1 Mg(2+) ion per subunit.</text>
</comment>
<dbReference type="STRING" id="1387353.BSF38_00670"/>
<evidence type="ECO:0000256" key="10">
    <source>
        <dbReference type="ARBA" id="ARBA00023102"/>
    </source>
</evidence>
<dbReference type="AlphaFoldDB" id="A0A1U7CJY8"/>
<dbReference type="RefSeq" id="WP_168189300.1">
    <property type="nucleotide sequence ID" value="NZ_CP019082.1"/>
</dbReference>
<dbReference type="NCBIfam" id="NF000768">
    <property type="entry name" value="PRK00051.1"/>
    <property type="match status" value="1"/>
</dbReference>
<evidence type="ECO:0000256" key="7">
    <source>
        <dbReference type="ARBA" id="ARBA00022490"/>
    </source>
</evidence>
<dbReference type="Pfam" id="PF01502">
    <property type="entry name" value="PRA-CH"/>
    <property type="match status" value="1"/>
</dbReference>
<dbReference type="GO" id="GO:0004635">
    <property type="term" value="F:phosphoribosyl-AMP cyclohydrolase activity"/>
    <property type="evidence" value="ECO:0007669"/>
    <property type="project" value="UniProtKB-UniRule"/>
</dbReference>
<dbReference type="PANTHER" id="PTHR42945:SF1">
    <property type="entry name" value="HISTIDINE BIOSYNTHESIS BIFUNCTIONAL PROTEIN HIS7"/>
    <property type="match status" value="1"/>
</dbReference>
<keyword evidence="9 11" id="KW-0378">Hydrolase</keyword>
<evidence type="ECO:0000256" key="1">
    <source>
        <dbReference type="ARBA" id="ARBA00000024"/>
    </source>
</evidence>
<evidence type="ECO:0000259" key="12">
    <source>
        <dbReference type="Pfam" id="PF01502"/>
    </source>
</evidence>
<feature type="binding site" evidence="11">
    <location>
        <position position="107"/>
    </location>
    <ligand>
        <name>Zn(2+)</name>
        <dbReference type="ChEBI" id="CHEBI:29105"/>
        <note>ligand shared between dimeric partners</note>
    </ligand>
</feature>
<keyword evidence="7 11" id="KW-0963">Cytoplasm</keyword>
<evidence type="ECO:0000256" key="3">
    <source>
        <dbReference type="ARBA" id="ARBA00005169"/>
    </source>
</evidence>
<dbReference type="EC" id="3.5.4.19" evidence="11"/>
<feature type="binding site" evidence="11">
    <location>
        <position position="90"/>
    </location>
    <ligand>
        <name>Mg(2+)</name>
        <dbReference type="ChEBI" id="CHEBI:18420"/>
    </ligand>
</feature>
<keyword evidence="11" id="KW-0479">Metal-binding</keyword>
<comment type="similarity">
    <text evidence="6">In the N-terminal section; belongs to the PRA-CH family.</text>
</comment>
<dbReference type="InterPro" id="IPR002496">
    <property type="entry name" value="PRib_AMP_CycHydrolase_dom"/>
</dbReference>
<feature type="binding site" evidence="11">
    <location>
        <position position="91"/>
    </location>
    <ligand>
        <name>Zn(2+)</name>
        <dbReference type="ChEBI" id="CHEBI:29105"/>
        <note>ligand shared between dimeric partners</note>
    </ligand>
</feature>